<dbReference type="Pfam" id="PF01636">
    <property type="entry name" value="APH"/>
    <property type="match status" value="1"/>
</dbReference>
<reference evidence="2 3" key="1">
    <citation type="journal article" date="2024" name="J. Plant Pathol.">
        <title>Sequence and assembly of the genome of Seiridium unicorne, isolate CBS 538.82, causal agent of cypress canker disease.</title>
        <authorList>
            <person name="Scali E."/>
            <person name="Rocca G.D."/>
            <person name="Danti R."/>
            <person name="Garbelotto M."/>
            <person name="Barberini S."/>
            <person name="Baroncelli R."/>
            <person name="Emiliani G."/>
        </authorList>
    </citation>
    <scope>NUCLEOTIDE SEQUENCE [LARGE SCALE GENOMIC DNA]</scope>
    <source>
        <strain evidence="2 3">BM-138-508</strain>
    </source>
</reference>
<dbReference type="InterPro" id="IPR051678">
    <property type="entry name" value="AGP_Transferase"/>
</dbReference>
<accession>A0ABR2V4J7</accession>
<evidence type="ECO:0000313" key="3">
    <source>
        <dbReference type="Proteomes" id="UP001408356"/>
    </source>
</evidence>
<feature type="domain" description="Aminoglycoside phosphotransferase" evidence="1">
    <location>
        <begin position="66"/>
        <end position="259"/>
    </location>
</feature>
<evidence type="ECO:0000259" key="1">
    <source>
        <dbReference type="Pfam" id="PF01636"/>
    </source>
</evidence>
<dbReference type="InterPro" id="IPR002575">
    <property type="entry name" value="Aminoglycoside_PTrfase"/>
</dbReference>
<dbReference type="CDD" id="cd05120">
    <property type="entry name" value="APH_ChoK_like"/>
    <property type="match status" value="1"/>
</dbReference>
<evidence type="ECO:0000313" key="2">
    <source>
        <dbReference type="EMBL" id="KAK9421848.1"/>
    </source>
</evidence>
<name>A0ABR2V4J7_9PEZI</name>
<dbReference type="Proteomes" id="UP001408356">
    <property type="component" value="Unassembled WGS sequence"/>
</dbReference>
<dbReference type="PANTHER" id="PTHR21310:SF15">
    <property type="entry name" value="AMINOGLYCOSIDE PHOSPHOTRANSFERASE DOMAIN-CONTAINING PROTEIN"/>
    <property type="match status" value="1"/>
</dbReference>
<proteinExistence type="predicted"/>
<organism evidence="2 3">
    <name type="scientific">Seiridium unicorne</name>
    <dbReference type="NCBI Taxonomy" id="138068"/>
    <lineage>
        <taxon>Eukaryota</taxon>
        <taxon>Fungi</taxon>
        <taxon>Dikarya</taxon>
        <taxon>Ascomycota</taxon>
        <taxon>Pezizomycotina</taxon>
        <taxon>Sordariomycetes</taxon>
        <taxon>Xylariomycetidae</taxon>
        <taxon>Amphisphaeriales</taxon>
        <taxon>Sporocadaceae</taxon>
        <taxon>Seiridium</taxon>
    </lineage>
</organism>
<dbReference type="PANTHER" id="PTHR21310">
    <property type="entry name" value="AMINOGLYCOSIDE PHOSPHOTRANSFERASE-RELATED-RELATED"/>
    <property type="match status" value="1"/>
</dbReference>
<dbReference type="InterPro" id="IPR011009">
    <property type="entry name" value="Kinase-like_dom_sf"/>
</dbReference>
<comment type="caution">
    <text evidence="2">The sequence shown here is derived from an EMBL/GenBank/DDBJ whole genome shotgun (WGS) entry which is preliminary data.</text>
</comment>
<dbReference type="SUPFAM" id="SSF56112">
    <property type="entry name" value="Protein kinase-like (PK-like)"/>
    <property type="match status" value="1"/>
</dbReference>
<gene>
    <name evidence="2" type="ORF">SUNI508_05449</name>
</gene>
<sequence length="297" mass="34045">MPNLLDGEVQKRADPDTMFLPDQPTRLPVKAPDINLPDRVTNEMLLSYKRLGDTVLSQVWQYNEITVLKRCEGASAEAEVAAMRLVRERTSIPVPRILKSFKQPECDVSVIFMEYVDGDPLDQAWDTFNQDQKQHIIAQLRCYLDELRQIKGEFIGSVDGSVCCDQIFANRAHDYGPYESEEMFRSGIIKSLRACDANPAWTEVVAGFVRAMPKHDGAVLTHGDLVPRNILVKDGLVAGIVDWEMAGFFPLYWEYTKAHFFADYEHSWMEEKVLDQILDRFPVELGLLLHTRKIFLY</sequence>
<protein>
    <submittedName>
        <fullName evidence="2">Aminoglycoside phosphotransferase domain-containing protein</fullName>
    </submittedName>
</protein>
<keyword evidence="3" id="KW-1185">Reference proteome</keyword>
<dbReference type="Gene3D" id="3.90.1200.10">
    <property type="match status" value="1"/>
</dbReference>
<dbReference type="EMBL" id="JARVKF010000157">
    <property type="protein sequence ID" value="KAK9421848.1"/>
    <property type="molecule type" value="Genomic_DNA"/>
</dbReference>